<accession>A0A1S0U350</accession>
<sequence>MSFLQTLISTINKKHEDKRKKTYGGQLKLIKSRKSHQGIYFLRDRINVKPPKSGMINSLVSSKRAATTIKTIKKTTATKFLVKRKPEYASKKAKPIKHDDEEIQDEDLS</sequence>
<dbReference type="CTD" id="9941395"/>
<dbReference type="InParanoid" id="A0A1S0U350"/>
<dbReference type="KEGG" id="loa:LOAG_04000"/>
<reference evidence="2" key="1">
    <citation type="submission" date="2012-04" db="EMBL/GenBank/DDBJ databases">
        <title>The Genome Sequence of Loa loa.</title>
        <authorList>
            <consortium name="The Broad Institute Genome Sequencing Platform"/>
            <consortium name="Broad Institute Genome Sequencing Center for Infectious Disease"/>
            <person name="Nutman T.B."/>
            <person name="Fink D.L."/>
            <person name="Russ C."/>
            <person name="Young S."/>
            <person name="Zeng Q."/>
            <person name="Gargeya S."/>
            <person name="Alvarado L."/>
            <person name="Berlin A."/>
            <person name="Chapman S.B."/>
            <person name="Chen Z."/>
            <person name="Freedman E."/>
            <person name="Gellesch M."/>
            <person name="Goldberg J."/>
            <person name="Griggs A."/>
            <person name="Gujja S."/>
            <person name="Heilman E.R."/>
            <person name="Heiman D."/>
            <person name="Howarth C."/>
            <person name="Mehta T."/>
            <person name="Neiman D."/>
            <person name="Pearson M."/>
            <person name="Roberts A."/>
            <person name="Saif S."/>
            <person name="Shea T."/>
            <person name="Shenoy N."/>
            <person name="Sisk P."/>
            <person name="Stolte C."/>
            <person name="Sykes S."/>
            <person name="White J."/>
            <person name="Yandava C."/>
            <person name="Haas B."/>
            <person name="Henn M.R."/>
            <person name="Nusbaum C."/>
            <person name="Birren B."/>
        </authorList>
    </citation>
    <scope>NUCLEOTIDE SEQUENCE [LARGE SCALE GENOMIC DNA]</scope>
</reference>
<gene>
    <name evidence="2" type="ORF">LOAG_04000</name>
</gene>
<proteinExistence type="predicted"/>
<feature type="region of interest" description="Disordered" evidence="1">
    <location>
        <begin position="88"/>
        <end position="109"/>
    </location>
</feature>
<feature type="compositionally biased region" description="Basic and acidic residues" evidence="1">
    <location>
        <begin position="88"/>
        <end position="100"/>
    </location>
</feature>
<dbReference type="AlphaFoldDB" id="A0A1S0U350"/>
<name>A0A1S0U350_LOALO</name>
<protein>
    <submittedName>
        <fullName evidence="2">Uncharacterized protein</fullName>
    </submittedName>
</protein>
<organism evidence="2">
    <name type="scientific">Loa loa</name>
    <name type="common">Eye worm</name>
    <name type="synonym">Filaria loa</name>
    <dbReference type="NCBI Taxonomy" id="7209"/>
    <lineage>
        <taxon>Eukaryota</taxon>
        <taxon>Metazoa</taxon>
        <taxon>Ecdysozoa</taxon>
        <taxon>Nematoda</taxon>
        <taxon>Chromadorea</taxon>
        <taxon>Rhabditida</taxon>
        <taxon>Spirurina</taxon>
        <taxon>Spiruromorpha</taxon>
        <taxon>Filarioidea</taxon>
        <taxon>Onchocercidae</taxon>
        <taxon>Loa</taxon>
    </lineage>
</organism>
<evidence type="ECO:0000313" key="2">
    <source>
        <dbReference type="EMBL" id="EFO24486.1"/>
    </source>
</evidence>
<dbReference type="RefSeq" id="XP_003139585.1">
    <property type="nucleotide sequence ID" value="XM_003139537.1"/>
</dbReference>
<dbReference type="EMBL" id="JH712115">
    <property type="protein sequence ID" value="EFO24486.1"/>
    <property type="molecule type" value="Genomic_DNA"/>
</dbReference>
<dbReference type="GeneID" id="9941395"/>
<evidence type="ECO:0000256" key="1">
    <source>
        <dbReference type="SAM" id="MobiDB-lite"/>
    </source>
</evidence>